<comment type="caution">
    <text evidence="3">The sequence shown here is derived from an EMBL/GenBank/DDBJ whole genome shotgun (WGS) entry which is preliminary data.</text>
</comment>
<feature type="coiled-coil region" evidence="1">
    <location>
        <begin position="149"/>
        <end position="176"/>
    </location>
</feature>
<protein>
    <submittedName>
        <fullName evidence="3">Uncharacterized protein</fullName>
    </submittedName>
</protein>
<feature type="coiled-coil region" evidence="1">
    <location>
        <begin position="79"/>
        <end position="113"/>
    </location>
</feature>
<proteinExistence type="predicted"/>
<evidence type="ECO:0000313" key="4">
    <source>
        <dbReference type="Proteomes" id="UP001221142"/>
    </source>
</evidence>
<dbReference type="Proteomes" id="UP001221142">
    <property type="component" value="Unassembled WGS sequence"/>
</dbReference>
<sequence length="1664" mass="187914">MDNSHNSVAGAFLMDMESNAAKRTRTDPGTPKVRVVPGPQGAQLDDALQDSAFYKEQSAAAKRQARVLTQENQHLRTSLAAAESAASQHTADIQSMQQRLEEYHNSFRELQSHEGQMEAQFLGDQEQLKQMRQEFGDLYSKLVESQQFLMQRNEDVERLQRAITQKTDEAIQLRASAQTQAEKTPQRKFPRRSTRASFSPAQNVGKPPLEIPLDPAPVASLPPCDNNTGEKSLNQQTVADFLHADLETFTEILSKLKSLKINDAGVTVHMTKSKRSTRKKKMEISKELVNDINSALRVVTYEQFKVKQAGDFAHTQFHTPATQAEVDACEDGVGDPAPNVFKWDFGAGYTKSRWNELMMQKIVDLVMEDYRDFLEEHNVERELLEMKLGEQLVRYRSAWNNFQPRLVEDEDRMETKREAAARALAKIEQNQLNSRQTSSKIRKFAQRVETVEETIALKKEKGIVADIKTWERLLEMILILGEQGMSSEEEDEVEVDNEMVTIYRVKICIWREPRVVDYLRWVDKQTKESRAKLNIAGRKPSTRYRNSANGFGVSKAPRGLPESLYNNAWLKEASPAYLRELKVSKEAFGLFVAATERMAKYVVNNSNQRSCACLFDPSPAVNTQNYIPASGQKLLIGDVDALNARQAHRPQGTELQPGHVGHAADVRQQSKLKETVKKKLTSCERLGSTEPAIQADEAVFGDRCPIGGDGKDLQLIFFKLPTARDPRIAIETSSLRKHRNILTPPIMPASLSSDLPTFPHTCLSSNPHTKGAPWFDGHIRNHMGLFGVHYGEPRFLLDIPSKEIPDPAWASGYNFRLGDFRRPLWINATFPYLVLIPRFNPFYGPLFSRLNVNGKALPLEEISTHDGFKWTTCWGLQQSLVDSWLALESFLRLTLKTMIDLYGGSGAAGVYPFSLPILFQYTERRAGTRSQAIHIALHSREAFLPLMAHITLLFILLDSTGSPNHDWRSDLLGRTRFHPQWMADLENSAVGDMRIDRMGGIIDLSLSRDHPGQQLPCDAAWLFPHLLGVHRVPLYLFYGCNFPPERPIPETLVTVQFAPDEEEDKYLCNLTGAVTFSPWRMKASVWESGRDGNPVETPAPSLVSGPVSPRPHQPDSEMQTYISPSIAGVPAVESDSGQLPGETILAFLERRRVFNVQRANLESFDSAQRRMVQEAHASTGTPPDRSGARVFIWEEENGFLIRRACHRLKARHLWDQFTPNQRVYDPFSDEWDLCTALSSEEPEPFEEYDDWHPVGDFQPSNSPAPPIDSVLRVPNFPGSKQMEEETGEGAAADLEQAYALSQEDLNQGTDKPPGWRAQDVQDVIHSRFGLELQSSGAPPASTKQLDAMSCGWSIGDTQWVPPPESLLPTLLQLILDKNLNEIPYNDFFDLRNLHSDMEDIRTIELRVITVGDHIFYGVSPDADDESRPLILLNHAATVLQVIRTQHGTDISSIIRDLIRLGVEFHPAWRRKNYTYLSPPPTYNLGRRPKGYIPTSVDLGVYVQRRNAFLRTPRGHAALFHGGIIGRLARLVLIDAEDLALLEPSDDVLRSGTCLKLASLLPFFFGYSSHSVPGQWDPHTEDGRQLKYISWWPTPMAFESSGLSTGWWNANCERWFVKRLKEMAQGTAKLWTFSEWKRKIKFSVTARKVASKNEEIAAEYLKLPA</sequence>
<feature type="region of interest" description="Disordered" evidence="2">
    <location>
        <begin position="176"/>
        <end position="214"/>
    </location>
</feature>
<evidence type="ECO:0000256" key="1">
    <source>
        <dbReference type="SAM" id="Coils"/>
    </source>
</evidence>
<feature type="region of interest" description="Disordered" evidence="2">
    <location>
        <begin position="18"/>
        <end position="42"/>
    </location>
</feature>
<evidence type="ECO:0000313" key="3">
    <source>
        <dbReference type="EMBL" id="KAJ7632346.1"/>
    </source>
</evidence>
<keyword evidence="1" id="KW-0175">Coiled coil</keyword>
<feature type="region of interest" description="Disordered" evidence="2">
    <location>
        <begin position="1088"/>
        <end position="1118"/>
    </location>
</feature>
<gene>
    <name evidence="3" type="ORF">FB45DRAFT_866065</name>
</gene>
<dbReference type="EMBL" id="JARKIF010000008">
    <property type="protein sequence ID" value="KAJ7632346.1"/>
    <property type="molecule type" value="Genomic_DNA"/>
</dbReference>
<keyword evidence="4" id="KW-1185">Reference proteome</keyword>
<reference evidence="3" key="1">
    <citation type="submission" date="2023-03" db="EMBL/GenBank/DDBJ databases">
        <title>Massive genome expansion in bonnet fungi (Mycena s.s.) driven by repeated elements and novel gene families across ecological guilds.</title>
        <authorList>
            <consortium name="Lawrence Berkeley National Laboratory"/>
            <person name="Harder C.B."/>
            <person name="Miyauchi S."/>
            <person name="Viragh M."/>
            <person name="Kuo A."/>
            <person name="Thoen E."/>
            <person name="Andreopoulos B."/>
            <person name="Lu D."/>
            <person name="Skrede I."/>
            <person name="Drula E."/>
            <person name="Henrissat B."/>
            <person name="Morin E."/>
            <person name="Kohler A."/>
            <person name="Barry K."/>
            <person name="LaButti K."/>
            <person name="Morin E."/>
            <person name="Salamov A."/>
            <person name="Lipzen A."/>
            <person name="Mereny Z."/>
            <person name="Hegedus B."/>
            <person name="Baldrian P."/>
            <person name="Stursova M."/>
            <person name="Weitz H."/>
            <person name="Taylor A."/>
            <person name="Grigoriev I.V."/>
            <person name="Nagy L.G."/>
            <person name="Martin F."/>
            <person name="Kauserud H."/>
        </authorList>
    </citation>
    <scope>NUCLEOTIDE SEQUENCE</scope>
    <source>
        <strain evidence="3">9284</strain>
    </source>
</reference>
<evidence type="ECO:0000256" key="2">
    <source>
        <dbReference type="SAM" id="MobiDB-lite"/>
    </source>
</evidence>
<organism evidence="3 4">
    <name type="scientific">Roridomyces roridus</name>
    <dbReference type="NCBI Taxonomy" id="1738132"/>
    <lineage>
        <taxon>Eukaryota</taxon>
        <taxon>Fungi</taxon>
        <taxon>Dikarya</taxon>
        <taxon>Basidiomycota</taxon>
        <taxon>Agaricomycotina</taxon>
        <taxon>Agaricomycetes</taxon>
        <taxon>Agaricomycetidae</taxon>
        <taxon>Agaricales</taxon>
        <taxon>Marasmiineae</taxon>
        <taxon>Mycenaceae</taxon>
        <taxon>Roridomyces</taxon>
    </lineage>
</organism>
<name>A0AAD7FMG7_9AGAR</name>
<accession>A0AAD7FMG7</accession>